<protein>
    <recommendedName>
        <fullName evidence="5">isoflavone 7-O-methyltransferase</fullName>
        <ecNumber evidence="5">2.1.1.150</ecNumber>
    </recommendedName>
</protein>
<evidence type="ECO:0000259" key="8">
    <source>
        <dbReference type="Pfam" id="PF08100"/>
    </source>
</evidence>
<dbReference type="InterPro" id="IPR012967">
    <property type="entry name" value="COMT_dimerisation"/>
</dbReference>
<dbReference type="Pfam" id="PF00891">
    <property type="entry name" value="Methyltransf_2"/>
    <property type="match status" value="1"/>
</dbReference>
<keyword evidence="3" id="KW-0949">S-adenosyl-L-methionine</keyword>
<comment type="caution">
    <text evidence="9">The sequence shown here is derived from an EMBL/GenBank/DDBJ whole genome shotgun (WGS) entry which is preliminary data.</text>
</comment>
<dbReference type="EMBL" id="JARAOO010000008">
    <property type="protein sequence ID" value="KAJ7959739.1"/>
    <property type="molecule type" value="Genomic_DNA"/>
</dbReference>
<feature type="domain" description="O-methyltransferase C-terminal" evidence="7">
    <location>
        <begin position="131"/>
        <end position="339"/>
    </location>
</feature>
<dbReference type="GO" id="GO:0032259">
    <property type="term" value="P:methylation"/>
    <property type="evidence" value="ECO:0007669"/>
    <property type="project" value="UniProtKB-KW"/>
</dbReference>
<dbReference type="CDD" id="cd02440">
    <property type="entry name" value="AdoMet_MTases"/>
    <property type="match status" value="1"/>
</dbReference>
<dbReference type="SUPFAM" id="SSF46785">
    <property type="entry name" value="Winged helix' DNA-binding domain"/>
    <property type="match status" value="1"/>
</dbReference>
<dbReference type="FunFam" id="3.40.50.150:FF:000057">
    <property type="entry name" value="O-methyltransferase ZRP4"/>
    <property type="match status" value="1"/>
</dbReference>
<feature type="active site" description="Proton acceptor" evidence="6">
    <location>
        <position position="263"/>
    </location>
</feature>
<feature type="domain" description="O-methyltransferase dimerisation" evidence="8">
    <location>
        <begin position="21"/>
        <end position="110"/>
    </location>
</feature>
<dbReference type="KEGG" id="qsa:O6P43_020276"/>
<accession>A0AAD7LKA9</accession>
<sequence length="357" mass="39959">MEVVQNGKNAAELLQAQAHVWNHALNFINSMSLKCAIQLGIPDIIHSHGKPMTLSQLIVALPINKSKNHCIYRLMRILIHSGLFSQQNISESDPEKGYVITEASKLLLKDNPFSVTPLLLAIFDPILTKPWHHMSDWFQSADPTPFVTAHGMTFWDYAGHEPKVNQFFNDAMASDTRLVMSVVIDMYKGVFEGLESLVDVGGGTGTAAKAIAKAYPHLDCTVFDLPHVVSGLQGKEQNLKYVGGDMFQAIPSADTILLKWILHDWKDEECVEILKKCKDAITTTGKVIIIEMVMENEKGDNDQSTETQLSFDLLMMVLTTGRERNEKEWANLIFTAGFRDYKISPILGLRSLIEIFP</sequence>
<dbReference type="InterPro" id="IPR036390">
    <property type="entry name" value="WH_DNA-bd_sf"/>
</dbReference>
<evidence type="ECO:0000259" key="7">
    <source>
        <dbReference type="Pfam" id="PF00891"/>
    </source>
</evidence>
<evidence type="ECO:0000313" key="10">
    <source>
        <dbReference type="Proteomes" id="UP001163823"/>
    </source>
</evidence>
<dbReference type="PIRSF" id="PIRSF005739">
    <property type="entry name" value="O-mtase"/>
    <property type="match status" value="1"/>
</dbReference>
<dbReference type="InterPro" id="IPR029063">
    <property type="entry name" value="SAM-dependent_MTases_sf"/>
</dbReference>
<dbReference type="Proteomes" id="UP001163823">
    <property type="component" value="Chromosome 8"/>
</dbReference>
<dbReference type="GO" id="GO:0009717">
    <property type="term" value="P:isoflavonoid biosynthetic process"/>
    <property type="evidence" value="ECO:0007669"/>
    <property type="project" value="UniProtKB-ARBA"/>
</dbReference>
<evidence type="ECO:0000256" key="6">
    <source>
        <dbReference type="PIRSR" id="PIRSR005739-1"/>
    </source>
</evidence>
<evidence type="ECO:0000256" key="5">
    <source>
        <dbReference type="ARBA" id="ARBA00066355"/>
    </source>
</evidence>
<dbReference type="FunFam" id="1.10.10.10:FF:000213">
    <property type="entry name" value="Coniferyl alcohol 9-O-methyltransferase"/>
    <property type="match status" value="1"/>
</dbReference>
<dbReference type="AlphaFoldDB" id="A0AAD7LKA9"/>
<dbReference type="Gene3D" id="3.40.50.150">
    <property type="entry name" value="Vaccinia Virus protein VP39"/>
    <property type="match status" value="1"/>
</dbReference>
<organism evidence="9 10">
    <name type="scientific">Quillaja saponaria</name>
    <name type="common">Soap bark tree</name>
    <dbReference type="NCBI Taxonomy" id="32244"/>
    <lineage>
        <taxon>Eukaryota</taxon>
        <taxon>Viridiplantae</taxon>
        <taxon>Streptophyta</taxon>
        <taxon>Embryophyta</taxon>
        <taxon>Tracheophyta</taxon>
        <taxon>Spermatophyta</taxon>
        <taxon>Magnoliopsida</taxon>
        <taxon>eudicotyledons</taxon>
        <taxon>Gunneridae</taxon>
        <taxon>Pentapetalae</taxon>
        <taxon>rosids</taxon>
        <taxon>fabids</taxon>
        <taxon>Fabales</taxon>
        <taxon>Quillajaceae</taxon>
        <taxon>Quillaja</taxon>
    </lineage>
</organism>
<dbReference type="Gene3D" id="1.10.10.10">
    <property type="entry name" value="Winged helix-like DNA-binding domain superfamily/Winged helix DNA-binding domain"/>
    <property type="match status" value="1"/>
</dbReference>
<dbReference type="PANTHER" id="PTHR11746">
    <property type="entry name" value="O-METHYLTRANSFERASE"/>
    <property type="match status" value="1"/>
</dbReference>
<dbReference type="InterPro" id="IPR016461">
    <property type="entry name" value="COMT-like"/>
</dbReference>
<dbReference type="EC" id="2.1.1.150" evidence="5"/>
<gene>
    <name evidence="9" type="ORF">O6P43_020276</name>
</gene>
<evidence type="ECO:0000256" key="1">
    <source>
        <dbReference type="ARBA" id="ARBA00022603"/>
    </source>
</evidence>
<comment type="catalytic activity">
    <reaction evidence="4">
        <text>a 7-hydroxyisoflavone + S-adenosyl-L-methionine = a 7-methoxyisoflavone + S-adenosyl-L-homocysteine + H(+)</text>
        <dbReference type="Rhea" id="RHEA:17933"/>
        <dbReference type="ChEBI" id="CHEBI:15378"/>
        <dbReference type="ChEBI" id="CHEBI:55465"/>
        <dbReference type="ChEBI" id="CHEBI:57856"/>
        <dbReference type="ChEBI" id="CHEBI:59789"/>
        <dbReference type="ChEBI" id="CHEBI:140356"/>
        <dbReference type="EC" id="2.1.1.150"/>
    </reaction>
</comment>
<dbReference type="GO" id="GO:0046983">
    <property type="term" value="F:protein dimerization activity"/>
    <property type="evidence" value="ECO:0007669"/>
    <property type="project" value="InterPro"/>
</dbReference>
<reference evidence="9" key="1">
    <citation type="journal article" date="2023" name="Science">
        <title>Elucidation of the pathway for biosynthesis of saponin adjuvants from the soapbark tree.</title>
        <authorList>
            <person name="Reed J."/>
            <person name="Orme A."/>
            <person name="El-Demerdash A."/>
            <person name="Owen C."/>
            <person name="Martin L.B.B."/>
            <person name="Misra R.C."/>
            <person name="Kikuchi S."/>
            <person name="Rejzek M."/>
            <person name="Martin A.C."/>
            <person name="Harkess A."/>
            <person name="Leebens-Mack J."/>
            <person name="Louveau T."/>
            <person name="Stephenson M.J."/>
            <person name="Osbourn A."/>
        </authorList>
    </citation>
    <scope>NUCLEOTIDE SEQUENCE</scope>
    <source>
        <strain evidence="9">S10</strain>
    </source>
</reference>
<dbReference type="PROSITE" id="PS51683">
    <property type="entry name" value="SAM_OMT_II"/>
    <property type="match status" value="1"/>
</dbReference>
<keyword evidence="10" id="KW-1185">Reference proteome</keyword>
<name>A0AAD7LKA9_QUISA</name>
<dbReference type="GO" id="GO:0033800">
    <property type="term" value="F:isoflavone 7-O-methyltransferase activity"/>
    <property type="evidence" value="ECO:0007669"/>
    <property type="project" value="UniProtKB-EC"/>
</dbReference>
<dbReference type="InterPro" id="IPR036388">
    <property type="entry name" value="WH-like_DNA-bd_sf"/>
</dbReference>
<evidence type="ECO:0000256" key="2">
    <source>
        <dbReference type="ARBA" id="ARBA00022679"/>
    </source>
</evidence>
<dbReference type="Pfam" id="PF08100">
    <property type="entry name" value="Dimerisation"/>
    <property type="match status" value="1"/>
</dbReference>
<evidence type="ECO:0000313" key="9">
    <source>
        <dbReference type="EMBL" id="KAJ7959739.1"/>
    </source>
</evidence>
<keyword evidence="1" id="KW-0489">Methyltransferase</keyword>
<keyword evidence="2" id="KW-0808">Transferase</keyword>
<dbReference type="InterPro" id="IPR001077">
    <property type="entry name" value="COMT_C"/>
</dbReference>
<evidence type="ECO:0000256" key="4">
    <source>
        <dbReference type="ARBA" id="ARBA00050968"/>
    </source>
</evidence>
<proteinExistence type="predicted"/>
<dbReference type="SUPFAM" id="SSF53335">
    <property type="entry name" value="S-adenosyl-L-methionine-dependent methyltransferases"/>
    <property type="match status" value="1"/>
</dbReference>
<evidence type="ECO:0000256" key="3">
    <source>
        <dbReference type="ARBA" id="ARBA00022691"/>
    </source>
</evidence>